<organism evidence="2 3">
    <name type="scientific">Thauera mechernichensis</name>
    <dbReference type="NCBI Taxonomy" id="82788"/>
    <lineage>
        <taxon>Bacteria</taxon>
        <taxon>Pseudomonadati</taxon>
        <taxon>Pseudomonadota</taxon>
        <taxon>Betaproteobacteria</taxon>
        <taxon>Rhodocyclales</taxon>
        <taxon>Zoogloeaceae</taxon>
        <taxon>Thauera</taxon>
    </lineage>
</organism>
<accession>A0ABW3WJ62</accession>
<evidence type="ECO:0000259" key="1">
    <source>
        <dbReference type="Pfam" id="PF04326"/>
    </source>
</evidence>
<evidence type="ECO:0000313" key="3">
    <source>
        <dbReference type="Proteomes" id="UP001597158"/>
    </source>
</evidence>
<dbReference type="Proteomes" id="UP001597158">
    <property type="component" value="Unassembled WGS sequence"/>
</dbReference>
<dbReference type="PANTHER" id="PTHR30595">
    <property type="entry name" value="GLPR-RELATED TRANSCRIPTIONAL REPRESSOR"/>
    <property type="match status" value="1"/>
</dbReference>
<comment type="caution">
    <text evidence="2">The sequence shown here is derived from an EMBL/GenBank/DDBJ whole genome shotgun (WGS) entry which is preliminary data.</text>
</comment>
<dbReference type="Pfam" id="PF04326">
    <property type="entry name" value="SLFN_AlbA_2"/>
    <property type="match status" value="1"/>
</dbReference>
<proteinExistence type="predicted"/>
<dbReference type="Gene3D" id="3.30.950.30">
    <property type="entry name" value="Schlafen, AAA domain"/>
    <property type="match status" value="1"/>
</dbReference>
<evidence type="ECO:0000313" key="2">
    <source>
        <dbReference type="EMBL" id="MFD1265325.1"/>
    </source>
</evidence>
<dbReference type="Pfam" id="PF13749">
    <property type="entry name" value="HATPase_c_4"/>
    <property type="match status" value="1"/>
</dbReference>
<dbReference type="PANTHER" id="PTHR30595:SF6">
    <property type="entry name" value="SCHLAFEN ALBA-2 DOMAIN-CONTAINING PROTEIN"/>
    <property type="match status" value="1"/>
</dbReference>
<keyword evidence="3" id="KW-1185">Reference proteome</keyword>
<reference evidence="3" key="1">
    <citation type="journal article" date="2019" name="Int. J. Syst. Evol. Microbiol.">
        <title>The Global Catalogue of Microorganisms (GCM) 10K type strain sequencing project: providing services to taxonomists for standard genome sequencing and annotation.</title>
        <authorList>
            <consortium name="The Broad Institute Genomics Platform"/>
            <consortium name="The Broad Institute Genome Sequencing Center for Infectious Disease"/>
            <person name="Wu L."/>
            <person name="Ma J."/>
        </authorList>
    </citation>
    <scope>NUCLEOTIDE SEQUENCE [LARGE SCALE GENOMIC DNA]</scope>
    <source>
        <strain evidence="3">CCUG 48884</strain>
    </source>
</reference>
<dbReference type="RefSeq" id="WP_277834234.1">
    <property type="nucleotide sequence ID" value="NZ_JARQZE010000012.1"/>
</dbReference>
<gene>
    <name evidence="2" type="ORF">ACFQ4M_17275</name>
</gene>
<feature type="domain" description="Schlafen AlbA-2" evidence="1">
    <location>
        <begin position="37"/>
        <end position="144"/>
    </location>
</feature>
<name>A0ABW3WJ62_9RHOO</name>
<dbReference type="InterPro" id="IPR038461">
    <property type="entry name" value="Schlafen_AlbA_2_dom_sf"/>
</dbReference>
<protein>
    <submittedName>
        <fullName evidence="2">RNA-binding domain-containing protein</fullName>
    </submittedName>
</protein>
<dbReference type="EMBL" id="JBHTMC010000032">
    <property type="protein sequence ID" value="MFD1265325.1"/>
    <property type="molecule type" value="Genomic_DNA"/>
</dbReference>
<dbReference type="Gene3D" id="3.30.565.60">
    <property type="match status" value="1"/>
</dbReference>
<dbReference type="InterPro" id="IPR038475">
    <property type="entry name" value="RecG_C_sf"/>
</dbReference>
<sequence>MIELQSLDELALLRESVSLECKLAQGRDGKGALPEDFWPSYSAMANTDGGIVILGMRERQGQLEPVGIENVEKVRTELFNNLNNRQKVSINLLSDAQVREWHVAGRTLLVVEIPRARRQQRPVYLTTNPFNGNTYRRLNEGDHPLPDEDVKRMLAEQVEDSRDDRILRGYGFDDLDMGTFRSYRQVFANRDPGHPWNEQNDPAFLRLIGGWRRDRETDETGLTLAGLLMFGQMSAIQEALPNYMLDYQERPEPRAERRWIDRLTLDGKWSGNLYDFYRKVYLKLTADLKVPFQLEKGERQDETPVHVALREALANVLVHADYTERASVLVVKRPDMFGFRNPGLMRIPVEVALHGGEPDCRNRNLHKMFRFVGVGEQAGTGIPRIFQGWHSQHWNPPKLYELSTPYNQTLLELRMIDLFPPAVIADLRTRFGGRFDRLKGEERVALALAGSEGTVNHARLCTVSSAHPAELTRTLQHLMQLGMLDSSGSGRGAVYFLPGQDMPTPDDVFGPVPLPGAARSSAIGPSSSAIGPSSSVLQASSSVLDDSSSVLDELSMPNSGQQRDEHGYLHTDQLPLPVINDLHVLSPALRNRLEQLAAEPRGKKKMDSEALKTVVLAVCDGHYLTLNALADLLNRQPASLRNAYLSPMVRARTLSLAFPTTPTHERQAYCATFSLPSAPGDTA</sequence>
<dbReference type="InterPro" id="IPR007421">
    <property type="entry name" value="Schlafen_AlbA_2_dom"/>
</dbReference>